<name>A0ABW2TRC7_9PSEU</name>
<organism evidence="2 3">
    <name type="scientific">Actinokineospora soli</name>
    <dbReference type="NCBI Taxonomy" id="1048753"/>
    <lineage>
        <taxon>Bacteria</taxon>
        <taxon>Bacillati</taxon>
        <taxon>Actinomycetota</taxon>
        <taxon>Actinomycetes</taxon>
        <taxon>Pseudonocardiales</taxon>
        <taxon>Pseudonocardiaceae</taxon>
        <taxon>Actinokineospora</taxon>
    </lineage>
</organism>
<gene>
    <name evidence="2" type="ORF">ACFQV2_23010</name>
</gene>
<evidence type="ECO:0000256" key="1">
    <source>
        <dbReference type="SAM" id="MobiDB-lite"/>
    </source>
</evidence>
<evidence type="ECO:0000313" key="3">
    <source>
        <dbReference type="Proteomes" id="UP001596512"/>
    </source>
</evidence>
<sequence>MAANRLTQRSDVAATLVNPRAAFVAYRDVLAERVRLVVACATRIDAAGRAVALDTGDTVHYDHLVYAVGSGTPNRAGPTGLETAAELAEGDGGSVPDERLRRQRSTGAPRSRSASTATGSPGSTSSATRTS</sequence>
<feature type="region of interest" description="Disordered" evidence="1">
    <location>
        <begin position="85"/>
        <end position="131"/>
    </location>
</feature>
<reference evidence="3" key="1">
    <citation type="journal article" date="2019" name="Int. J. Syst. Evol. Microbiol.">
        <title>The Global Catalogue of Microorganisms (GCM) 10K type strain sequencing project: providing services to taxonomists for standard genome sequencing and annotation.</title>
        <authorList>
            <consortium name="The Broad Institute Genomics Platform"/>
            <consortium name="The Broad Institute Genome Sequencing Center for Infectious Disease"/>
            <person name="Wu L."/>
            <person name="Ma J."/>
        </authorList>
    </citation>
    <scope>NUCLEOTIDE SEQUENCE [LARGE SCALE GENOMIC DNA]</scope>
    <source>
        <strain evidence="3">JCM 17695</strain>
    </source>
</reference>
<accession>A0ABW2TRC7</accession>
<feature type="compositionally biased region" description="Low complexity" evidence="1">
    <location>
        <begin position="105"/>
        <end position="131"/>
    </location>
</feature>
<dbReference type="Gene3D" id="3.50.50.100">
    <property type="match status" value="1"/>
</dbReference>
<dbReference type="EMBL" id="JBHTEY010000004">
    <property type="protein sequence ID" value="MFC7615926.1"/>
    <property type="molecule type" value="Genomic_DNA"/>
</dbReference>
<evidence type="ECO:0000313" key="2">
    <source>
        <dbReference type="EMBL" id="MFC7615926.1"/>
    </source>
</evidence>
<dbReference type="InterPro" id="IPR036188">
    <property type="entry name" value="FAD/NAD-bd_sf"/>
</dbReference>
<evidence type="ECO:0008006" key="4">
    <source>
        <dbReference type="Google" id="ProtNLM"/>
    </source>
</evidence>
<dbReference type="SUPFAM" id="SSF51905">
    <property type="entry name" value="FAD/NAD(P)-binding domain"/>
    <property type="match status" value="1"/>
</dbReference>
<dbReference type="Proteomes" id="UP001596512">
    <property type="component" value="Unassembled WGS sequence"/>
</dbReference>
<comment type="caution">
    <text evidence="2">The sequence shown here is derived from an EMBL/GenBank/DDBJ whole genome shotgun (WGS) entry which is preliminary data.</text>
</comment>
<protein>
    <recommendedName>
        <fullName evidence="4">Pyridine nucleotide-disulphide oxidoreductase</fullName>
    </recommendedName>
</protein>
<keyword evidence="3" id="KW-1185">Reference proteome</keyword>
<proteinExistence type="predicted"/>